<evidence type="ECO:0000256" key="4">
    <source>
        <dbReference type="ARBA" id="ARBA00022884"/>
    </source>
</evidence>
<dbReference type="Pfam" id="PF00076">
    <property type="entry name" value="RRM_1"/>
    <property type="match status" value="2"/>
</dbReference>
<dbReference type="InterPro" id="IPR034393">
    <property type="entry name" value="TatSF1-like"/>
</dbReference>
<dbReference type="PANTHER" id="PTHR15608">
    <property type="entry name" value="SPLICING FACTOR U2AF-ASSOCIATED PROTEIN 2"/>
    <property type="match status" value="1"/>
</dbReference>
<dbReference type="GO" id="GO:0005684">
    <property type="term" value="C:U2-type spliceosomal complex"/>
    <property type="evidence" value="ECO:0007669"/>
    <property type="project" value="TreeGrafter"/>
</dbReference>
<dbReference type="Gene3D" id="3.30.70.330">
    <property type="match status" value="2"/>
</dbReference>
<dbReference type="PANTHER" id="PTHR15608:SF0">
    <property type="entry name" value="HIV TAT-SPECIFIC FACTOR 1"/>
    <property type="match status" value="1"/>
</dbReference>
<evidence type="ECO:0000313" key="9">
    <source>
        <dbReference type="EMBL" id="KII67657.1"/>
    </source>
</evidence>
<evidence type="ECO:0000256" key="1">
    <source>
        <dbReference type="ARBA" id="ARBA00007747"/>
    </source>
</evidence>
<keyword evidence="3" id="KW-0677">Repeat</keyword>
<dbReference type="PROSITE" id="PS50102">
    <property type="entry name" value="RRM"/>
    <property type="match status" value="1"/>
</dbReference>
<dbReference type="InterPro" id="IPR000504">
    <property type="entry name" value="RRM_dom"/>
</dbReference>
<dbReference type="OMA" id="WEHEAGS"/>
<dbReference type="OrthoDB" id="10258585at2759"/>
<evidence type="ECO:0000256" key="7">
    <source>
        <dbReference type="SAM" id="MobiDB-lite"/>
    </source>
</evidence>
<dbReference type="GO" id="GO:0003723">
    <property type="term" value="F:RNA binding"/>
    <property type="evidence" value="ECO:0007669"/>
    <property type="project" value="UniProtKB-UniRule"/>
</dbReference>
<dbReference type="GO" id="GO:0005686">
    <property type="term" value="C:U2 snRNP"/>
    <property type="evidence" value="ECO:0007669"/>
    <property type="project" value="TreeGrafter"/>
</dbReference>
<reference evidence="9 10" key="1">
    <citation type="journal article" date="2014" name="Genome Biol. Evol.">
        <title>The genome of the myxosporean Thelohanellus kitauei shows adaptations to nutrient acquisition within its fish host.</title>
        <authorList>
            <person name="Yang Y."/>
            <person name="Xiong J."/>
            <person name="Zhou Z."/>
            <person name="Huo F."/>
            <person name="Miao W."/>
            <person name="Ran C."/>
            <person name="Liu Y."/>
            <person name="Zhang J."/>
            <person name="Feng J."/>
            <person name="Wang M."/>
            <person name="Wang M."/>
            <person name="Wang L."/>
            <person name="Yao B."/>
        </authorList>
    </citation>
    <scope>NUCLEOTIDE SEQUENCE [LARGE SCALE GENOMIC DNA]</scope>
    <source>
        <strain evidence="9">Wuqing</strain>
    </source>
</reference>
<dbReference type="GO" id="GO:0000398">
    <property type="term" value="P:mRNA splicing, via spliceosome"/>
    <property type="evidence" value="ECO:0007669"/>
    <property type="project" value="InterPro"/>
</dbReference>
<evidence type="ECO:0000259" key="8">
    <source>
        <dbReference type="PROSITE" id="PS50102"/>
    </source>
</evidence>
<name>A0A0C2N1A6_THEKT</name>
<dbReference type="EMBL" id="JWZT01003124">
    <property type="protein sequence ID" value="KII67657.1"/>
    <property type="molecule type" value="Genomic_DNA"/>
</dbReference>
<keyword evidence="4 6" id="KW-0694">RNA-binding</keyword>
<sequence length="283" mass="32271">MGPFTSGVTRTRPGSLRLVGRSILQVDDDFIAKHNAEYGFSEDLTPIEPKPDIQPPVSSKPAKKNGVNEEKKEPEWFQVDHSHDTHAYVSGLPADITEDEFVDMMTKYGIIMEDSETNSNGCNKGDGLCCYLRHESVELAIDILDDSELRGHKIHVDYATFELKGEFDPTLKTKKRKKKGKSNQDKLLDWNERDQYKRGVNRRACVIHYLFEPGEFLNDPAAIIDYKSELTEECSKFGEIKKVFIFERSEDGVASILFKDEESAEKCIQVNKCYFIENGWSDV</sequence>
<dbReference type="CDD" id="cd12281">
    <property type="entry name" value="RRM1_TatSF1_like"/>
    <property type="match status" value="1"/>
</dbReference>
<keyword evidence="5" id="KW-0508">mRNA splicing</keyword>
<dbReference type="InterPro" id="IPR012677">
    <property type="entry name" value="Nucleotide-bd_a/b_plait_sf"/>
</dbReference>
<feature type="domain" description="RRM" evidence="8">
    <location>
        <begin position="85"/>
        <end position="161"/>
    </location>
</feature>
<feature type="region of interest" description="Disordered" evidence="7">
    <location>
        <begin position="42"/>
        <end position="71"/>
    </location>
</feature>
<protein>
    <submittedName>
        <fullName evidence="9">HIV Tat-specific factor 1</fullName>
    </submittedName>
</protein>
<dbReference type="SUPFAM" id="SSF54928">
    <property type="entry name" value="RNA-binding domain, RBD"/>
    <property type="match status" value="2"/>
</dbReference>
<proteinExistence type="inferred from homology"/>
<dbReference type="InterPro" id="IPR035979">
    <property type="entry name" value="RBD_domain_sf"/>
</dbReference>
<evidence type="ECO:0000256" key="3">
    <source>
        <dbReference type="ARBA" id="ARBA00022737"/>
    </source>
</evidence>
<keyword evidence="10" id="KW-1185">Reference proteome</keyword>
<gene>
    <name evidence="9" type="ORF">RF11_04531</name>
</gene>
<evidence type="ECO:0000256" key="6">
    <source>
        <dbReference type="PROSITE-ProRule" id="PRU00176"/>
    </source>
</evidence>
<keyword evidence="2" id="KW-0507">mRNA processing</keyword>
<accession>A0A0C2N1A6</accession>
<comment type="caution">
    <text evidence="9">The sequence shown here is derived from an EMBL/GenBank/DDBJ whole genome shotgun (WGS) entry which is preliminary data.</text>
</comment>
<evidence type="ECO:0000313" key="10">
    <source>
        <dbReference type="Proteomes" id="UP000031668"/>
    </source>
</evidence>
<dbReference type="AlphaFoldDB" id="A0A0C2N1A6"/>
<dbReference type="InterPro" id="IPR034392">
    <property type="entry name" value="TatSF1-like_RRM1"/>
</dbReference>
<dbReference type="SMART" id="SM00360">
    <property type="entry name" value="RRM"/>
    <property type="match status" value="1"/>
</dbReference>
<dbReference type="Proteomes" id="UP000031668">
    <property type="component" value="Unassembled WGS sequence"/>
</dbReference>
<dbReference type="FunFam" id="3.30.70.330:FF:000105">
    <property type="entry name" value="HIV Tat-specific factor 1 homolog"/>
    <property type="match status" value="1"/>
</dbReference>
<organism evidence="9 10">
    <name type="scientific">Thelohanellus kitauei</name>
    <name type="common">Myxosporean</name>
    <dbReference type="NCBI Taxonomy" id="669202"/>
    <lineage>
        <taxon>Eukaryota</taxon>
        <taxon>Metazoa</taxon>
        <taxon>Cnidaria</taxon>
        <taxon>Myxozoa</taxon>
        <taxon>Myxosporea</taxon>
        <taxon>Bivalvulida</taxon>
        <taxon>Platysporina</taxon>
        <taxon>Myxobolidae</taxon>
        <taxon>Thelohanellus</taxon>
    </lineage>
</organism>
<evidence type="ECO:0000256" key="5">
    <source>
        <dbReference type="ARBA" id="ARBA00023187"/>
    </source>
</evidence>
<evidence type="ECO:0000256" key="2">
    <source>
        <dbReference type="ARBA" id="ARBA00022664"/>
    </source>
</evidence>
<comment type="similarity">
    <text evidence="1">Belongs to the HTATSF1 family.</text>
</comment>